<accession>A0A8H7PZD3</accession>
<dbReference type="Gene3D" id="3.40.50.1820">
    <property type="entry name" value="alpha/beta hydrolase"/>
    <property type="match status" value="1"/>
</dbReference>
<dbReference type="InterPro" id="IPR003386">
    <property type="entry name" value="LACT/PDAT_acylTrfase"/>
</dbReference>
<feature type="region of interest" description="Disordered" evidence="1">
    <location>
        <begin position="1"/>
        <end position="23"/>
    </location>
</feature>
<keyword evidence="2" id="KW-0812">Transmembrane</keyword>
<dbReference type="GO" id="GO:0008374">
    <property type="term" value="F:O-acyltransferase activity"/>
    <property type="evidence" value="ECO:0007669"/>
    <property type="project" value="InterPro"/>
</dbReference>
<feature type="transmembrane region" description="Helical" evidence="2">
    <location>
        <begin position="62"/>
        <end position="82"/>
    </location>
</feature>
<feature type="compositionally biased region" description="Polar residues" evidence="1">
    <location>
        <begin position="13"/>
        <end position="23"/>
    </location>
</feature>
<proteinExistence type="predicted"/>
<dbReference type="EMBL" id="JAEPQZ010000004">
    <property type="protein sequence ID" value="KAG2182563.1"/>
    <property type="molecule type" value="Genomic_DNA"/>
</dbReference>
<keyword evidence="2" id="KW-0472">Membrane</keyword>
<keyword evidence="4" id="KW-1185">Reference proteome</keyword>
<comment type="caution">
    <text evidence="3">The sequence shown here is derived from an EMBL/GenBank/DDBJ whole genome shotgun (WGS) entry which is preliminary data.</text>
</comment>
<sequence length="740" mass="82480">MPIRKRAKKPGKANQQNGDTNIDSQFKGVTEAIELKKLLPEDILADSRSMTLDIQPWYRKKIFHFALGLSIGVLAAFGMIAASPASAHFGELQDLVAMYIADMDIASKIPSTDLMDELFANMTNFITPNAPSEQPFMPALEAMDELELSPHFPVVLLPGIVSTGLESWSVSNCSQKYFRKRMWGTTTMFKAVLFDKACWTQHLKLDTVTGLDPEGIKLRAAQGLDAADYFVTGYWVWAKIIENLAAIGYDSNMMYLASYDWRLSYHNLEVRDNFFTKLKTQIEIYKKIHGKKTVVMTHSMGSTLFPYFLKWAESPKGGNGGKSWTEDHIETFANIAGPMIGVPKALAFMLSGETRDTLQLGSFGTYLLEKFFSRRERADLIRTWAGGSSMLPKGGDQVWGNLTWAPDDEVNHETTGISYGAMVTFAQESQELGTNGELSIDDDGVVSNYTSQASIDLLYNSTSVEFNDQLRLNYSYGLTTSKKQLKRNDDDHTTWSNPLESRLPNAPNMKIYCFYGVGVETERSYYYGKTDGGKTVCNAGSGEQCESVNAEKSAEDVMKDDKKLQRMFRAFKARMGDSLPSASVVDDESSSFVSSIRSFMMHVRIQVLMSNLFCIQFIDSTVNRPDENIRTGVRFGEGDGTVPLLSLGYMSAPSGGWTKYADLYNPGHSPIIAREYPHEVSESALDVRGGSKASDHVNLLGNWEMTLDLLRIVANKPENVTQRILSNIEEYAKAIDLTAQ</sequence>
<organism evidence="3 4">
    <name type="scientific">Mortierella isabellina</name>
    <name type="common">Filamentous fungus</name>
    <name type="synonym">Umbelopsis isabellina</name>
    <dbReference type="NCBI Taxonomy" id="91625"/>
    <lineage>
        <taxon>Eukaryota</taxon>
        <taxon>Fungi</taxon>
        <taxon>Fungi incertae sedis</taxon>
        <taxon>Mucoromycota</taxon>
        <taxon>Mucoromycotina</taxon>
        <taxon>Umbelopsidomycetes</taxon>
        <taxon>Umbelopsidales</taxon>
        <taxon>Umbelopsidaceae</taxon>
        <taxon>Umbelopsis</taxon>
    </lineage>
</organism>
<keyword evidence="2" id="KW-1133">Transmembrane helix</keyword>
<evidence type="ECO:0000313" key="4">
    <source>
        <dbReference type="Proteomes" id="UP000654370"/>
    </source>
</evidence>
<dbReference type="OrthoDB" id="190846at2759"/>
<name>A0A8H7PZD3_MORIS</name>
<reference evidence="3" key="1">
    <citation type="submission" date="2020-12" db="EMBL/GenBank/DDBJ databases">
        <title>Metabolic potential, ecology and presence of endohyphal bacteria is reflected in genomic diversity of Mucoromycotina.</title>
        <authorList>
            <person name="Muszewska A."/>
            <person name="Okrasinska A."/>
            <person name="Steczkiewicz K."/>
            <person name="Drgas O."/>
            <person name="Orlowska M."/>
            <person name="Perlinska-Lenart U."/>
            <person name="Aleksandrzak-Piekarczyk T."/>
            <person name="Szatraj K."/>
            <person name="Zielenkiewicz U."/>
            <person name="Pilsyk S."/>
            <person name="Malc E."/>
            <person name="Mieczkowski P."/>
            <person name="Kruszewska J.S."/>
            <person name="Biernat P."/>
            <person name="Pawlowska J."/>
        </authorList>
    </citation>
    <scope>NUCLEOTIDE SEQUENCE</scope>
    <source>
        <strain evidence="3">WA0000067209</strain>
    </source>
</reference>
<dbReference type="GO" id="GO:0006629">
    <property type="term" value="P:lipid metabolic process"/>
    <property type="evidence" value="ECO:0007669"/>
    <property type="project" value="InterPro"/>
</dbReference>
<dbReference type="SUPFAM" id="SSF53474">
    <property type="entry name" value="alpha/beta-Hydrolases"/>
    <property type="match status" value="1"/>
</dbReference>
<feature type="non-terminal residue" evidence="3">
    <location>
        <position position="1"/>
    </location>
</feature>
<evidence type="ECO:0000256" key="2">
    <source>
        <dbReference type="SAM" id="Phobius"/>
    </source>
</evidence>
<evidence type="ECO:0000313" key="3">
    <source>
        <dbReference type="EMBL" id="KAG2182563.1"/>
    </source>
</evidence>
<gene>
    <name evidence="3" type="ORF">INT43_007494</name>
</gene>
<dbReference type="InterPro" id="IPR029058">
    <property type="entry name" value="AB_hydrolase_fold"/>
</dbReference>
<feature type="compositionally biased region" description="Basic residues" evidence="1">
    <location>
        <begin position="1"/>
        <end position="11"/>
    </location>
</feature>
<dbReference type="AlphaFoldDB" id="A0A8H7PZD3"/>
<dbReference type="Proteomes" id="UP000654370">
    <property type="component" value="Unassembled WGS sequence"/>
</dbReference>
<dbReference type="PANTHER" id="PTHR11440">
    <property type="entry name" value="LECITHIN-CHOLESTEROL ACYLTRANSFERASE-RELATED"/>
    <property type="match status" value="1"/>
</dbReference>
<dbReference type="Pfam" id="PF02450">
    <property type="entry name" value="LCAT"/>
    <property type="match status" value="1"/>
</dbReference>
<protein>
    <recommendedName>
        <fullName evidence="5">Phospholipid:diacylglycerol acyltransferase</fullName>
    </recommendedName>
</protein>
<evidence type="ECO:0008006" key="5">
    <source>
        <dbReference type="Google" id="ProtNLM"/>
    </source>
</evidence>
<evidence type="ECO:0000256" key="1">
    <source>
        <dbReference type="SAM" id="MobiDB-lite"/>
    </source>
</evidence>